<dbReference type="EMBL" id="QURN01000009">
    <property type="protein sequence ID" value="RFC67180.1"/>
    <property type="molecule type" value="Genomic_DNA"/>
</dbReference>
<keyword evidence="2" id="KW-1185">Reference proteome</keyword>
<comment type="caution">
    <text evidence="1">The sequence shown here is derived from an EMBL/GenBank/DDBJ whole genome shotgun (WGS) entry which is preliminary data.</text>
</comment>
<evidence type="ECO:0000313" key="1">
    <source>
        <dbReference type="EMBL" id="RFC67180.1"/>
    </source>
</evidence>
<proteinExistence type="predicted"/>
<evidence type="ECO:0000313" key="2">
    <source>
        <dbReference type="Proteomes" id="UP000262379"/>
    </source>
</evidence>
<dbReference type="Proteomes" id="UP000262379">
    <property type="component" value="Unassembled WGS sequence"/>
</dbReference>
<accession>A0A371XD75</accession>
<dbReference type="AlphaFoldDB" id="A0A371XD75"/>
<gene>
    <name evidence="1" type="ORF">DY251_12780</name>
</gene>
<protein>
    <submittedName>
        <fullName evidence="1">Uncharacterized protein</fullName>
    </submittedName>
</protein>
<name>A0A371XD75_9HYPH</name>
<sequence length="209" mass="22741">MPLQNRVDPAGEIHSVPARGMFTGNRGVIHDPETKSLNGRRWTTKAWIICRCDFENRKRTVFGRNARSGGPGWTNLFFADEVTALAAGHRPCFECRRAEAIAFANAFARGHGLPTIKAAEMDAILHGQRLATGKAPQSLNAVQILDLPTGAIVSADGRYLAKRINDFRIWSFDGYGAPVAAPLTAVLITPPAIVSALRSGYRPVWHPTA</sequence>
<organism evidence="1 2">
    <name type="scientific">Mesorhizobium denitrificans</name>
    <dbReference type="NCBI Taxonomy" id="2294114"/>
    <lineage>
        <taxon>Bacteria</taxon>
        <taxon>Pseudomonadati</taxon>
        <taxon>Pseudomonadota</taxon>
        <taxon>Alphaproteobacteria</taxon>
        <taxon>Hyphomicrobiales</taxon>
        <taxon>Phyllobacteriaceae</taxon>
        <taxon>Mesorhizobium</taxon>
    </lineage>
</organism>
<reference evidence="2" key="1">
    <citation type="submission" date="2018-08" db="EMBL/GenBank/DDBJ databases">
        <authorList>
            <person name="Im W.T."/>
        </authorList>
    </citation>
    <scope>NUCLEOTIDE SEQUENCE [LARGE SCALE GENOMIC DNA]</scope>
    <source>
        <strain evidence="2">LA-28</strain>
    </source>
</reference>